<dbReference type="GO" id="GO:0006139">
    <property type="term" value="P:nucleobase-containing compound metabolic process"/>
    <property type="evidence" value="ECO:0007669"/>
    <property type="project" value="InterPro"/>
</dbReference>
<dbReference type="SMART" id="SM00474">
    <property type="entry name" value="35EXOc"/>
    <property type="match status" value="1"/>
</dbReference>
<gene>
    <name evidence="2" type="ORF">PPRIM_AZ9-3.1.T1080098</name>
</gene>
<dbReference type="Proteomes" id="UP000688137">
    <property type="component" value="Unassembled WGS sequence"/>
</dbReference>
<evidence type="ECO:0000313" key="2">
    <source>
        <dbReference type="EMBL" id="CAD8098960.1"/>
    </source>
</evidence>
<evidence type="ECO:0000259" key="1">
    <source>
        <dbReference type="SMART" id="SM00474"/>
    </source>
</evidence>
<dbReference type="EMBL" id="CAJJDM010000111">
    <property type="protein sequence ID" value="CAD8098960.1"/>
    <property type="molecule type" value="Genomic_DNA"/>
</dbReference>
<dbReference type="PANTHER" id="PTHR47765:SF2">
    <property type="entry name" value="EXONUCLEASE MUT-7 HOMOLOG"/>
    <property type="match status" value="1"/>
</dbReference>
<dbReference type="AlphaFoldDB" id="A0A8S1P7D2"/>
<organism evidence="2 3">
    <name type="scientific">Paramecium primaurelia</name>
    <dbReference type="NCBI Taxonomy" id="5886"/>
    <lineage>
        <taxon>Eukaryota</taxon>
        <taxon>Sar</taxon>
        <taxon>Alveolata</taxon>
        <taxon>Ciliophora</taxon>
        <taxon>Intramacronucleata</taxon>
        <taxon>Oligohymenophorea</taxon>
        <taxon>Peniculida</taxon>
        <taxon>Parameciidae</taxon>
        <taxon>Paramecium</taxon>
    </lineage>
</organism>
<dbReference type="InterPro" id="IPR052408">
    <property type="entry name" value="Exonuclease_MUT-7-like"/>
</dbReference>
<keyword evidence="3" id="KW-1185">Reference proteome</keyword>
<dbReference type="GO" id="GO:0003676">
    <property type="term" value="F:nucleic acid binding"/>
    <property type="evidence" value="ECO:0007669"/>
    <property type="project" value="InterPro"/>
</dbReference>
<dbReference type="PANTHER" id="PTHR47765">
    <property type="entry name" value="3'-5' EXONUCLEASE DOMAIN-CONTAINING PROTEIN"/>
    <property type="match status" value="1"/>
</dbReference>
<name>A0A8S1P7D2_PARPR</name>
<evidence type="ECO:0000313" key="3">
    <source>
        <dbReference type="Proteomes" id="UP000688137"/>
    </source>
</evidence>
<accession>A0A8S1P7D2</accession>
<reference evidence="2" key="1">
    <citation type="submission" date="2021-01" db="EMBL/GenBank/DDBJ databases">
        <authorList>
            <consortium name="Genoscope - CEA"/>
            <person name="William W."/>
        </authorList>
    </citation>
    <scope>NUCLEOTIDE SEQUENCE</scope>
</reference>
<feature type="domain" description="3'-5' exonuclease" evidence="1">
    <location>
        <begin position="320"/>
        <end position="502"/>
    </location>
</feature>
<protein>
    <recommendedName>
        <fullName evidence="1">3'-5' exonuclease domain-containing protein</fullName>
    </recommendedName>
</protein>
<dbReference type="Pfam" id="PF01612">
    <property type="entry name" value="DNA_pol_A_exo1"/>
    <property type="match status" value="1"/>
</dbReference>
<comment type="caution">
    <text evidence="2">The sequence shown here is derived from an EMBL/GenBank/DDBJ whole genome shotgun (WGS) entry which is preliminary data.</text>
</comment>
<dbReference type="InterPro" id="IPR002562">
    <property type="entry name" value="3'-5'_exonuclease_dom"/>
</dbReference>
<proteinExistence type="predicted"/>
<dbReference type="OMA" id="MSKEHPW"/>
<dbReference type="GO" id="GO:0008408">
    <property type="term" value="F:3'-5' exonuclease activity"/>
    <property type="evidence" value="ECO:0007669"/>
    <property type="project" value="InterPro"/>
</dbReference>
<dbReference type="CDD" id="cd06141">
    <property type="entry name" value="WRN_exo"/>
    <property type="match status" value="1"/>
</dbReference>
<sequence length="515" mass="61564">MQQKLEQEEEVINDNEFIQILQKVIIECDGFYELSQYLTNNKPSFNVIQNLFLQVVNQDNNSEKLVQNLQKILEELVAFNVPRQLLKVLFLFLQKNKDQMNLKQFQDNGIVKIWKDLTVQDMLEFLNLFQLKEQIPEKEFEKYFKNLLFKQKFEDAYFLYKNTKLPKNCFDNLIQQMQKYREINKAAEFIKNQNCDPADYPKIVEVLQKNCIKYMSKEHPWYKSEEMLLYQPQLLARLCENAYYNGLPTEALSIIKRNNLIDLIKMRVQEEKLQIDYKKGFEEIPNTLFAKDEFKPTEEFVNNEIGVYLNCKDFGYTENQIIFIDKVDENYFEAWKCIHSSNAVGYDCEHVTPWTKLDYYGFRVCLVQIATTNHVFIFDYQKLKEALEFHKDVRSFMENAQIMKIGLSVDDDLKHTVNYLKLKNIKIRSVIELSQCFKLLEEEKKNKSLAYITEFYFSKKLSKYETCSNWEYRPLRKAQTHYAALDAIISLQIYLKMKEKNNDLIEQKKYDLSMG</sequence>